<evidence type="ECO:0000313" key="1">
    <source>
        <dbReference type="EMBL" id="RNL65049.1"/>
    </source>
</evidence>
<dbReference type="RefSeq" id="WP_123226152.1">
    <property type="nucleotide sequence ID" value="NZ_RJSE01000003.1"/>
</dbReference>
<proteinExistence type="predicted"/>
<name>A0A3N0CP01_9ACTN</name>
<reference evidence="1 2" key="1">
    <citation type="submission" date="2018-11" db="EMBL/GenBank/DDBJ databases">
        <authorList>
            <person name="Li F."/>
        </authorList>
    </citation>
    <scope>NUCLEOTIDE SEQUENCE [LARGE SCALE GENOMIC DNA]</scope>
    <source>
        <strain evidence="1 2">Gsoil 097</strain>
    </source>
</reference>
<evidence type="ECO:0000313" key="2">
    <source>
        <dbReference type="Proteomes" id="UP000267128"/>
    </source>
</evidence>
<dbReference type="AlphaFoldDB" id="A0A3N0CP01"/>
<accession>A0A3N0CP01</accession>
<organism evidence="1 2">
    <name type="scientific">Nocardioides marmoriginsengisoli</name>
    <dbReference type="NCBI Taxonomy" id="661483"/>
    <lineage>
        <taxon>Bacteria</taxon>
        <taxon>Bacillati</taxon>
        <taxon>Actinomycetota</taxon>
        <taxon>Actinomycetes</taxon>
        <taxon>Propionibacteriales</taxon>
        <taxon>Nocardioidaceae</taxon>
        <taxon>Nocardioides</taxon>
    </lineage>
</organism>
<comment type="caution">
    <text evidence="1">The sequence shown here is derived from an EMBL/GenBank/DDBJ whole genome shotgun (WGS) entry which is preliminary data.</text>
</comment>
<keyword evidence="2" id="KW-1185">Reference proteome</keyword>
<dbReference type="EMBL" id="RJSE01000003">
    <property type="protein sequence ID" value="RNL65049.1"/>
    <property type="molecule type" value="Genomic_DNA"/>
</dbReference>
<gene>
    <name evidence="1" type="ORF">EFK50_03485</name>
</gene>
<dbReference type="OrthoDB" id="9853137at2"/>
<protein>
    <submittedName>
        <fullName evidence="1">Uncharacterized protein</fullName>
    </submittedName>
</protein>
<sequence>MSTIVYHRAVRVLWGAMSILHSYVEAAVRRDLTRARLLLTAGARLSTVRRRAIAEHLVWLCGLTELGTALISPAAVGLREAAVVFGDTGMAPDRDDLIKRLDVFLRVTAAHPGSWTAPDAARIACRNLPWVLDALVVRGGPGLVLPRIEAPEVARTRAAEYRRKRSMLWGPVALASPETLDGVPG</sequence>
<dbReference type="Proteomes" id="UP000267128">
    <property type="component" value="Unassembled WGS sequence"/>
</dbReference>